<dbReference type="Proteomes" id="UP001186944">
    <property type="component" value="Unassembled WGS sequence"/>
</dbReference>
<dbReference type="PANTHER" id="PTHR37984">
    <property type="entry name" value="PROTEIN CBG26694"/>
    <property type="match status" value="1"/>
</dbReference>
<dbReference type="AlphaFoldDB" id="A0AA89C724"/>
<dbReference type="InterPro" id="IPR012337">
    <property type="entry name" value="RNaseH-like_sf"/>
</dbReference>
<feature type="compositionally biased region" description="Basic and acidic residues" evidence="1">
    <location>
        <begin position="106"/>
        <end position="126"/>
    </location>
</feature>
<dbReference type="InterPro" id="IPR036397">
    <property type="entry name" value="RNaseH_sf"/>
</dbReference>
<reference evidence="2" key="1">
    <citation type="submission" date="2019-08" db="EMBL/GenBank/DDBJ databases">
        <title>The improved chromosome-level genome for the pearl oyster Pinctada fucata martensii using PacBio sequencing and Hi-C.</title>
        <authorList>
            <person name="Zheng Z."/>
        </authorList>
    </citation>
    <scope>NUCLEOTIDE SEQUENCE</scope>
    <source>
        <strain evidence="2">ZZ-2019</strain>
        <tissue evidence="2">Adductor muscle</tissue>
    </source>
</reference>
<comment type="caution">
    <text evidence="2">The sequence shown here is derived from an EMBL/GenBank/DDBJ whole genome shotgun (WGS) entry which is preliminary data.</text>
</comment>
<keyword evidence="3" id="KW-1185">Reference proteome</keyword>
<dbReference type="SUPFAM" id="SSF53098">
    <property type="entry name" value="Ribonuclease H-like"/>
    <property type="match status" value="1"/>
</dbReference>
<organism evidence="2 3">
    <name type="scientific">Pinctada imbricata</name>
    <name type="common">Atlantic pearl-oyster</name>
    <name type="synonym">Pinctada martensii</name>
    <dbReference type="NCBI Taxonomy" id="66713"/>
    <lineage>
        <taxon>Eukaryota</taxon>
        <taxon>Metazoa</taxon>
        <taxon>Spiralia</taxon>
        <taxon>Lophotrochozoa</taxon>
        <taxon>Mollusca</taxon>
        <taxon>Bivalvia</taxon>
        <taxon>Autobranchia</taxon>
        <taxon>Pteriomorphia</taxon>
        <taxon>Pterioida</taxon>
        <taxon>Pterioidea</taxon>
        <taxon>Pteriidae</taxon>
        <taxon>Pinctada</taxon>
    </lineage>
</organism>
<dbReference type="InterPro" id="IPR050951">
    <property type="entry name" value="Retrovirus_Pol_polyprotein"/>
</dbReference>
<sequence>MKTITSENTIAKLQQIFSTHGIPDTIVSDNGPSFTSDKWLPGYITEKSGPLSYRIRLSDDNIIRRHVDHLRPRQTADPVITPDFEIETSTPSEIKPLEETTQSETTEPRYPKRQKREPAYLKDYVR</sequence>
<evidence type="ECO:0000313" key="2">
    <source>
        <dbReference type="EMBL" id="KAK3103469.1"/>
    </source>
</evidence>
<proteinExistence type="predicted"/>
<dbReference type="Gene3D" id="3.30.420.10">
    <property type="entry name" value="Ribonuclease H-like superfamily/Ribonuclease H"/>
    <property type="match status" value="1"/>
</dbReference>
<evidence type="ECO:0000313" key="3">
    <source>
        <dbReference type="Proteomes" id="UP001186944"/>
    </source>
</evidence>
<feature type="region of interest" description="Disordered" evidence="1">
    <location>
        <begin position="73"/>
        <end position="126"/>
    </location>
</feature>
<evidence type="ECO:0008006" key="4">
    <source>
        <dbReference type="Google" id="ProtNLM"/>
    </source>
</evidence>
<name>A0AA89C724_PINIB</name>
<gene>
    <name evidence="2" type="ORF">FSP39_019475</name>
</gene>
<dbReference type="EMBL" id="VSWD01000005">
    <property type="protein sequence ID" value="KAK3103469.1"/>
    <property type="molecule type" value="Genomic_DNA"/>
</dbReference>
<protein>
    <recommendedName>
        <fullName evidence="4">Integrase catalytic domain-containing protein</fullName>
    </recommendedName>
</protein>
<accession>A0AA89C724</accession>
<evidence type="ECO:0000256" key="1">
    <source>
        <dbReference type="SAM" id="MobiDB-lite"/>
    </source>
</evidence>
<dbReference type="GO" id="GO:0003676">
    <property type="term" value="F:nucleic acid binding"/>
    <property type="evidence" value="ECO:0007669"/>
    <property type="project" value="InterPro"/>
</dbReference>
<dbReference type="PANTHER" id="PTHR37984:SF5">
    <property type="entry name" value="PROTEIN NYNRIN-LIKE"/>
    <property type="match status" value="1"/>
</dbReference>